<evidence type="ECO:0000256" key="1">
    <source>
        <dbReference type="SAM" id="MobiDB-lite"/>
    </source>
</evidence>
<comment type="caution">
    <text evidence="2">The sequence shown here is derived from an EMBL/GenBank/DDBJ whole genome shotgun (WGS) entry which is preliminary data.</text>
</comment>
<feature type="region of interest" description="Disordered" evidence="1">
    <location>
        <begin position="280"/>
        <end position="299"/>
    </location>
</feature>
<evidence type="ECO:0000313" key="3">
    <source>
        <dbReference type="Proteomes" id="UP000521943"/>
    </source>
</evidence>
<gene>
    <name evidence="2" type="ORF">DFP72DRAFT_1072408</name>
</gene>
<feature type="compositionally biased region" description="Polar residues" evidence="1">
    <location>
        <begin position="281"/>
        <end position="294"/>
    </location>
</feature>
<dbReference type="EMBL" id="JACGCI010000057">
    <property type="protein sequence ID" value="KAF6750400.1"/>
    <property type="molecule type" value="Genomic_DNA"/>
</dbReference>
<accession>A0A8H6HPN4</accession>
<dbReference type="Proteomes" id="UP000521943">
    <property type="component" value="Unassembled WGS sequence"/>
</dbReference>
<evidence type="ECO:0000313" key="2">
    <source>
        <dbReference type="EMBL" id="KAF6750400.1"/>
    </source>
</evidence>
<organism evidence="2 3">
    <name type="scientific">Ephemerocybe angulata</name>
    <dbReference type="NCBI Taxonomy" id="980116"/>
    <lineage>
        <taxon>Eukaryota</taxon>
        <taxon>Fungi</taxon>
        <taxon>Dikarya</taxon>
        <taxon>Basidiomycota</taxon>
        <taxon>Agaricomycotina</taxon>
        <taxon>Agaricomycetes</taxon>
        <taxon>Agaricomycetidae</taxon>
        <taxon>Agaricales</taxon>
        <taxon>Agaricineae</taxon>
        <taxon>Psathyrellaceae</taxon>
        <taxon>Ephemerocybe</taxon>
    </lineage>
</organism>
<proteinExistence type="predicted"/>
<keyword evidence="3" id="KW-1185">Reference proteome</keyword>
<protein>
    <submittedName>
        <fullName evidence="2">Uncharacterized protein</fullName>
    </submittedName>
</protein>
<sequence>MSRFPKHPLHPVLEPTNVSVHLTTSPLTGNRYIVYLPFRLSRLRSREIDPLHLRHPREHVRRHCYNIHLTTGDPRTSQAPPNRWPPFHSFNLSPNHCHCPSAQQAEQTGLFSSTTTGDRYITSMRGDATIAFVAMHADVQQGASPTSARADIPSSVPLLGIDAGNTNLSFGLASRLTARHRQSVSQTLQNPALVYTILTLAAQDLTPAYPTRDGLDARRWDGGQAGYVKRTDTETIALRSPEPASILPFAVAVTPSAPLPVGLDRPGRAPKGWVNEVKLGHTTTLPPSCSTNPGPDTARPSDDPRMALFLSLNASGDTNTLHHPPLRLPFVARPVHRRSHDGGKHAGVLSLVNVVGLVGVRSSAPPSSEWQLSHVEHGLLKLLAPPLLRFLWRRLPRITNACLCRIIYLPSRALARYRPTSLLSIARQG</sequence>
<dbReference type="AlphaFoldDB" id="A0A8H6HPN4"/>
<name>A0A8H6HPN4_9AGAR</name>
<reference evidence="2 3" key="1">
    <citation type="submission" date="2020-07" db="EMBL/GenBank/DDBJ databases">
        <title>Comparative genomics of pyrophilous fungi reveals a link between fire events and developmental genes.</title>
        <authorList>
            <consortium name="DOE Joint Genome Institute"/>
            <person name="Steindorff A.S."/>
            <person name="Carver A."/>
            <person name="Calhoun S."/>
            <person name="Stillman K."/>
            <person name="Liu H."/>
            <person name="Lipzen A."/>
            <person name="Pangilinan J."/>
            <person name="Labutti K."/>
            <person name="Bruns T.D."/>
            <person name="Grigoriev I.V."/>
        </authorList>
    </citation>
    <scope>NUCLEOTIDE SEQUENCE [LARGE SCALE GENOMIC DNA]</scope>
    <source>
        <strain evidence="2 3">CBS 144469</strain>
    </source>
</reference>